<dbReference type="Proteomes" id="UP001188597">
    <property type="component" value="Unassembled WGS sequence"/>
</dbReference>
<dbReference type="InterPro" id="IPR005178">
    <property type="entry name" value="Ostalpha/TMEM184C"/>
</dbReference>
<dbReference type="PANTHER" id="PTHR23423">
    <property type="entry name" value="ORGANIC SOLUTE TRANSPORTER-RELATED"/>
    <property type="match status" value="1"/>
</dbReference>
<name>A0AA88X5V1_9ASTE</name>
<proteinExistence type="predicted"/>
<feature type="transmembrane region" description="Helical" evidence="6">
    <location>
        <begin position="361"/>
        <end position="382"/>
    </location>
</feature>
<dbReference type="GO" id="GO:0016020">
    <property type="term" value="C:membrane"/>
    <property type="evidence" value="ECO:0007669"/>
    <property type="project" value="UniProtKB-SubCell"/>
</dbReference>
<keyword evidence="3 6" id="KW-1133">Transmembrane helix</keyword>
<sequence length="565" mass="63948">MSSSRYKLNVLIELVRNTEVDSLFDRTISSVTLYVIMALSESETQNLIEHPFAIASPEGQVNYTLRFPCALTTFTNMHGTLQIVIIGAVEPRLFAVENAGDMASYFILNDQNAYTDLRQPAIIVSGCFVCVALVLSTLLIFQHLRSYTNPEEQKWIVAVLFMVPVYAIESTRAEVVLSITKVVAFLFPQILSLVNPRLSLACDILRNCYEAFALYSFGSYLIACLGGERKVIDLLEDESRKLLSKPLLEGTDKRPDLPKRTLWNFFRRPCVLGKDLLTIEKFGLVQYMILKTVCAFLALVLELFGVYGDGEFKWYYGYPYLAVVLNFSQMWALYCLVQFYNVTHERLKHIKPLAKFISFKAIVFATWWQGVGIALSCTLGVLPKAGKFQTGLQDFLICIEMAIAAVAHVYVFSATPYHFLPASEYGKVATETTKAMLKIEEGDKEKPAVYEKKETEVESPGTSIKESVQDIVVEGGQHVVKDVVLTINQAIEPVEKGMTKIQERFHEMSVSSDDKKEKQEVQVEEYEQQLTRDRSRVFKSRDKLVTQSSNSSCGVEREKNDECHR</sequence>
<evidence type="ECO:0000256" key="6">
    <source>
        <dbReference type="SAM" id="Phobius"/>
    </source>
</evidence>
<reference evidence="7" key="1">
    <citation type="submission" date="2022-12" db="EMBL/GenBank/DDBJ databases">
        <title>Draft genome assemblies for two species of Escallonia (Escalloniales).</title>
        <authorList>
            <person name="Chanderbali A."/>
            <person name="Dervinis C."/>
            <person name="Anghel I."/>
            <person name="Soltis D."/>
            <person name="Soltis P."/>
            <person name="Zapata F."/>
        </authorList>
    </citation>
    <scope>NUCLEOTIDE SEQUENCE</scope>
    <source>
        <strain evidence="7">UCBG64.0493</strain>
        <tissue evidence="7">Leaf</tissue>
    </source>
</reference>
<dbReference type="SMART" id="SM01417">
    <property type="entry name" value="Solute_trans_a"/>
    <property type="match status" value="1"/>
</dbReference>
<feature type="transmembrane region" description="Helical" evidence="6">
    <location>
        <begin position="284"/>
        <end position="306"/>
    </location>
</feature>
<evidence type="ECO:0000256" key="5">
    <source>
        <dbReference type="SAM" id="MobiDB-lite"/>
    </source>
</evidence>
<accession>A0AA88X5V1</accession>
<keyword evidence="8" id="KW-1185">Reference proteome</keyword>
<evidence type="ECO:0000256" key="4">
    <source>
        <dbReference type="ARBA" id="ARBA00023136"/>
    </source>
</evidence>
<dbReference type="Pfam" id="PF03619">
    <property type="entry name" value="Solute_trans_a"/>
    <property type="match status" value="1"/>
</dbReference>
<evidence type="ECO:0000313" key="7">
    <source>
        <dbReference type="EMBL" id="KAK3040342.1"/>
    </source>
</evidence>
<evidence type="ECO:0000256" key="2">
    <source>
        <dbReference type="ARBA" id="ARBA00022692"/>
    </source>
</evidence>
<organism evidence="7 8">
    <name type="scientific">Escallonia herrerae</name>
    <dbReference type="NCBI Taxonomy" id="1293975"/>
    <lineage>
        <taxon>Eukaryota</taxon>
        <taxon>Viridiplantae</taxon>
        <taxon>Streptophyta</taxon>
        <taxon>Embryophyta</taxon>
        <taxon>Tracheophyta</taxon>
        <taxon>Spermatophyta</taxon>
        <taxon>Magnoliopsida</taxon>
        <taxon>eudicotyledons</taxon>
        <taxon>Gunneridae</taxon>
        <taxon>Pentapetalae</taxon>
        <taxon>asterids</taxon>
        <taxon>campanulids</taxon>
        <taxon>Escalloniales</taxon>
        <taxon>Escalloniaceae</taxon>
        <taxon>Escallonia</taxon>
    </lineage>
</organism>
<comment type="subcellular location">
    <subcellularLocation>
        <location evidence="1">Membrane</location>
        <topology evidence="1">Multi-pass membrane protein</topology>
    </subcellularLocation>
</comment>
<keyword evidence="4 6" id="KW-0472">Membrane</keyword>
<dbReference type="EMBL" id="JAVXUP010000055">
    <property type="protein sequence ID" value="KAK3040342.1"/>
    <property type="molecule type" value="Genomic_DNA"/>
</dbReference>
<evidence type="ECO:0008006" key="9">
    <source>
        <dbReference type="Google" id="ProtNLM"/>
    </source>
</evidence>
<feature type="transmembrane region" description="Helical" evidence="6">
    <location>
        <begin position="153"/>
        <end position="169"/>
    </location>
</feature>
<gene>
    <name evidence="7" type="ORF">RJ639_026747</name>
</gene>
<comment type="caution">
    <text evidence="7">The sequence shown here is derived from an EMBL/GenBank/DDBJ whole genome shotgun (WGS) entry which is preliminary data.</text>
</comment>
<dbReference type="AlphaFoldDB" id="A0AA88X5V1"/>
<feature type="transmembrane region" description="Helical" evidence="6">
    <location>
        <begin position="121"/>
        <end position="141"/>
    </location>
</feature>
<feature type="transmembrane region" description="Helical" evidence="6">
    <location>
        <begin position="394"/>
        <end position="412"/>
    </location>
</feature>
<evidence type="ECO:0000256" key="3">
    <source>
        <dbReference type="ARBA" id="ARBA00022989"/>
    </source>
</evidence>
<feature type="transmembrane region" description="Helical" evidence="6">
    <location>
        <begin position="318"/>
        <end position="340"/>
    </location>
</feature>
<keyword evidence="2 6" id="KW-0812">Transmembrane</keyword>
<feature type="compositionally biased region" description="Basic and acidic residues" evidence="5">
    <location>
        <begin position="506"/>
        <end position="521"/>
    </location>
</feature>
<evidence type="ECO:0000256" key="1">
    <source>
        <dbReference type="ARBA" id="ARBA00004141"/>
    </source>
</evidence>
<protein>
    <recommendedName>
        <fullName evidence="9">Protein LAZ1 homolog 2</fullName>
    </recommendedName>
</protein>
<evidence type="ECO:0000313" key="8">
    <source>
        <dbReference type="Proteomes" id="UP001188597"/>
    </source>
</evidence>
<feature type="compositionally biased region" description="Basic and acidic residues" evidence="5">
    <location>
        <begin position="555"/>
        <end position="565"/>
    </location>
</feature>
<feature type="compositionally biased region" description="Basic and acidic residues" evidence="5">
    <location>
        <begin position="530"/>
        <end position="544"/>
    </location>
</feature>
<feature type="region of interest" description="Disordered" evidence="5">
    <location>
        <begin position="506"/>
        <end position="565"/>
    </location>
</feature>